<keyword evidence="4" id="KW-1185">Reference proteome</keyword>
<evidence type="ECO:0000313" key="4">
    <source>
        <dbReference type="Proteomes" id="UP000319769"/>
    </source>
</evidence>
<proteinExistence type="predicted"/>
<gene>
    <name evidence="3" type="ORF">FPZ12_040105</name>
</gene>
<keyword evidence="1" id="KW-0472">Membrane</keyword>
<dbReference type="Proteomes" id="UP000319769">
    <property type="component" value="Unassembled WGS sequence"/>
</dbReference>
<feature type="transmembrane region" description="Helical" evidence="1">
    <location>
        <begin position="116"/>
        <end position="139"/>
    </location>
</feature>
<comment type="caution">
    <text evidence="3">The sequence shown here is derived from an EMBL/GenBank/DDBJ whole genome shotgun (WGS) entry which is preliminary data.</text>
</comment>
<sequence length="238" mass="26633">MSVPYPMPFVPPRAPRPLRVNTGAGALAATFIVLAAVTDLVLTWSVWKAYQVVMDYLDGAATVADLENADRLTTVANLLQLLLTLAAALAFLPWLYRARLNSEVLSPAEHRHKRGWVIGGWFCPILNFFFPQHIVTDIWRASRPDAGQVTEIGRLPSSRLVTWWWLLLLIPTLLNRYVVSVQLPNILSPEDLRDALWLLTVDSVGRLASAVLILLIIKRVNEWQRAPRPEPVPPEPAG</sequence>
<feature type="transmembrane region" description="Helical" evidence="1">
    <location>
        <begin position="20"/>
        <end position="47"/>
    </location>
</feature>
<evidence type="ECO:0000259" key="2">
    <source>
        <dbReference type="Pfam" id="PF14219"/>
    </source>
</evidence>
<organism evidence="3 4">
    <name type="scientific">Amycolatopsis acidicola</name>
    <dbReference type="NCBI Taxonomy" id="2596893"/>
    <lineage>
        <taxon>Bacteria</taxon>
        <taxon>Bacillati</taxon>
        <taxon>Actinomycetota</taxon>
        <taxon>Actinomycetes</taxon>
        <taxon>Pseudonocardiales</taxon>
        <taxon>Pseudonocardiaceae</taxon>
        <taxon>Amycolatopsis</taxon>
    </lineage>
</organism>
<dbReference type="Pfam" id="PF14219">
    <property type="entry name" value="DUF4328"/>
    <property type="match status" value="1"/>
</dbReference>
<keyword evidence="1" id="KW-0812">Transmembrane</keyword>
<feature type="transmembrane region" description="Helical" evidence="1">
    <location>
        <begin position="195"/>
        <end position="217"/>
    </location>
</feature>
<dbReference type="InterPro" id="IPR025565">
    <property type="entry name" value="DUF4328"/>
</dbReference>
<reference evidence="3" key="1">
    <citation type="submission" date="2019-09" db="EMBL/GenBank/DDBJ databases">
        <authorList>
            <person name="Teo W.F.A."/>
            <person name="Duangmal K."/>
        </authorList>
    </citation>
    <scope>NUCLEOTIDE SEQUENCE [LARGE SCALE GENOMIC DNA]</scope>
    <source>
        <strain evidence="3">K81G1</strain>
    </source>
</reference>
<feature type="transmembrane region" description="Helical" evidence="1">
    <location>
        <begin position="78"/>
        <end position="96"/>
    </location>
</feature>
<evidence type="ECO:0000256" key="1">
    <source>
        <dbReference type="SAM" id="Phobius"/>
    </source>
</evidence>
<protein>
    <submittedName>
        <fullName evidence="3">DUF4328 domain-containing protein</fullName>
    </submittedName>
</protein>
<keyword evidence="1" id="KW-1133">Transmembrane helix</keyword>
<dbReference type="EMBL" id="VMNW02000109">
    <property type="protein sequence ID" value="KAA9150949.1"/>
    <property type="molecule type" value="Genomic_DNA"/>
</dbReference>
<name>A0A5N0USN4_9PSEU</name>
<evidence type="ECO:0000313" key="3">
    <source>
        <dbReference type="EMBL" id="KAA9150949.1"/>
    </source>
</evidence>
<accession>A0A5N0USN4</accession>
<feature type="transmembrane region" description="Helical" evidence="1">
    <location>
        <begin position="160"/>
        <end position="179"/>
    </location>
</feature>
<dbReference type="RefSeq" id="WP_144756570.1">
    <property type="nucleotide sequence ID" value="NZ_VMNW02000109.1"/>
</dbReference>
<dbReference type="OrthoDB" id="4174975at2"/>
<feature type="domain" description="DUF4328" evidence="2">
    <location>
        <begin position="63"/>
        <end position="221"/>
    </location>
</feature>
<dbReference type="AlphaFoldDB" id="A0A5N0USN4"/>